<dbReference type="Pfam" id="PF01522">
    <property type="entry name" value="Polysacc_deac_1"/>
    <property type="match status" value="1"/>
</dbReference>
<dbReference type="OrthoDB" id="8626698at2"/>
<dbReference type="InterPro" id="IPR011330">
    <property type="entry name" value="Glyco_hydro/deAcase_b/a-brl"/>
</dbReference>
<gene>
    <name evidence="2" type="ORF">CAL12_07655</name>
</gene>
<evidence type="ECO:0000313" key="2">
    <source>
        <dbReference type="EMBL" id="ARP80723.1"/>
    </source>
</evidence>
<dbReference type="GO" id="GO:0005975">
    <property type="term" value="P:carbohydrate metabolic process"/>
    <property type="evidence" value="ECO:0007669"/>
    <property type="project" value="InterPro"/>
</dbReference>
<feature type="domain" description="NodB homology" evidence="1">
    <location>
        <begin position="39"/>
        <end position="150"/>
    </location>
</feature>
<dbReference type="AlphaFoldDB" id="A0A1W6YJK0"/>
<dbReference type="GO" id="GO:0016810">
    <property type="term" value="F:hydrolase activity, acting on carbon-nitrogen (but not peptide) bonds"/>
    <property type="evidence" value="ECO:0007669"/>
    <property type="project" value="InterPro"/>
</dbReference>
<proteinExistence type="predicted"/>
<evidence type="ECO:0000259" key="1">
    <source>
        <dbReference type="Pfam" id="PF01522"/>
    </source>
</evidence>
<dbReference type="KEGG" id="bgv:CAL12_07655"/>
<reference evidence="2 3" key="1">
    <citation type="submission" date="2017-05" db="EMBL/GenBank/DDBJ databases">
        <title>Complete and WGS of Bordetella genogroups.</title>
        <authorList>
            <person name="Spilker T."/>
            <person name="LiPuma J."/>
        </authorList>
    </citation>
    <scope>NUCLEOTIDE SEQUENCE [LARGE SCALE GENOMIC DNA]</scope>
    <source>
        <strain evidence="2 3">AU19157</strain>
    </source>
</reference>
<dbReference type="RefSeq" id="WP_086063946.1">
    <property type="nucleotide sequence ID" value="NZ_CP021108.1"/>
</dbReference>
<dbReference type="Proteomes" id="UP000194151">
    <property type="component" value="Chromosome"/>
</dbReference>
<dbReference type="STRING" id="1416806.CAL12_07655"/>
<organism evidence="2 3">
    <name type="scientific">Bordetella genomosp. 8</name>
    <dbReference type="NCBI Taxonomy" id="1416806"/>
    <lineage>
        <taxon>Bacteria</taxon>
        <taxon>Pseudomonadati</taxon>
        <taxon>Pseudomonadota</taxon>
        <taxon>Betaproteobacteria</taxon>
        <taxon>Burkholderiales</taxon>
        <taxon>Alcaligenaceae</taxon>
        <taxon>Bordetella</taxon>
    </lineage>
</organism>
<evidence type="ECO:0000313" key="3">
    <source>
        <dbReference type="Proteomes" id="UP000194151"/>
    </source>
</evidence>
<dbReference type="SUPFAM" id="SSF88713">
    <property type="entry name" value="Glycoside hydrolase/deacetylase"/>
    <property type="match status" value="1"/>
</dbReference>
<sequence>MKEVKIVVTMDCEPRKHAAHPEATGPAEWSLGQRAVEGYADIASRFGLPVTFFVHPETAIEQAAVYDRLRNQGACLGLHVHAWKFAMSYHAGKRYMSHYGALSDAEQYGVLGEAGALWKQALGDWPLYFRPGTFSANDSIFRILADMGFRGGSCSVPGRMMPEMQAIWAGAPADAHRTHPSFRQIAGAMDFVNMPVAVDFSRSLATSKGWAFHPDLRPDTDWATQYGLSYDEIAESMVRQLVERAPRVPVINLISHNHYDYRDDSDPARIRYEQSLTALHAACDRAGIKPVGATLQQVVDEVLALPADVAAPVFEGNIMDKEAGKA</sequence>
<dbReference type="Gene3D" id="3.20.20.370">
    <property type="entry name" value="Glycoside hydrolase/deacetylase"/>
    <property type="match status" value="1"/>
</dbReference>
<dbReference type="InterPro" id="IPR002509">
    <property type="entry name" value="NODB_dom"/>
</dbReference>
<dbReference type="EMBL" id="CP021108">
    <property type="protein sequence ID" value="ARP80723.1"/>
    <property type="molecule type" value="Genomic_DNA"/>
</dbReference>
<keyword evidence="3" id="KW-1185">Reference proteome</keyword>
<protein>
    <recommendedName>
        <fullName evidence="1">NodB homology domain-containing protein</fullName>
    </recommendedName>
</protein>
<accession>A0A1W6YJK0</accession>
<name>A0A1W6YJK0_9BORD</name>